<accession>A0ABP0PKQ1</accession>
<dbReference type="Pfam" id="PF13948">
    <property type="entry name" value="DUF4215"/>
    <property type="match status" value="1"/>
</dbReference>
<dbReference type="Proteomes" id="UP001642484">
    <property type="component" value="Unassembled WGS sequence"/>
</dbReference>
<dbReference type="InterPro" id="IPR011936">
    <property type="entry name" value="Myxo_disulph_rpt"/>
</dbReference>
<evidence type="ECO:0000256" key="3">
    <source>
        <dbReference type="ARBA" id="ARBA00023157"/>
    </source>
</evidence>
<evidence type="ECO:0000256" key="4">
    <source>
        <dbReference type="SAM" id="MobiDB-lite"/>
    </source>
</evidence>
<keyword evidence="6" id="KW-1185">Reference proteome</keyword>
<feature type="region of interest" description="Disordered" evidence="4">
    <location>
        <begin position="105"/>
        <end position="127"/>
    </location>
</feature>
<sequence length="127" mass="13612">MLGQHAFVSATVKVEAMYESDGRQHATEACDDGNNWDQDGCSSTCQPEPGFECCNGTQSLPSDCKPICGDGFEVYGETCDDGNLVPWDGCNQFCQVEEGYHCTKAPSPGSAGLTPERPNPHSFLAEP</sequence>
<keyword evidence="2" id="KW-0677">Repeat</keyword>
<dbReference type="PANTHER" id="PTHR46130:SF3">
    <property type="entry name" value="CHROMOSOME UNDETERMINED SCAFFOLD_33, WHOLE GENOME SHOTGUN SEQUENCE"/>
    <property type="match status" value="1"/>
</dbReference>
<evidence type="ECO:0000313" key="6">
    <source>
        <dbReference type="Proteomes" id="UP001642484"/>
    </source>
</evidence>
<keyword evidence="1" id="KW-0732">Signal</keyword>
<evidence type="ECO:0000256" key="1">
    <source>
        <dbReference type="ARBA" id="ARBA00022729"/>
    </source>
</evidence>
<dbReference type="PANTHER" id="PTHR46130">
    <property type="entry name" value="LAMGL DOMAIN-CONTAINING PROTEIN"/>
    <property type="match status" value="1"/>
</dbReference>
<name>A0ABP0PKQ1_9DINO</name>
<proteinExistence type="predicted"/>
<protein>
    <submittedName>
        <fullName evidence="5">Uncharacterized protein</fullName>
    </submittedName>
</protein>
<keyword evidence="3" id="KW-1015">Disulfide bond</keyword>
<dbReference type="EMBL" id="CAXAMN010023151">
    <property type="protein sequence ID" value="CAK9075604.1"/>
    <property type="molecule type" value="Genomic_DNA"/>
</dbReference>
<evidence type="ECO:0000256" key="2">
    <source>
        <dbReference type="ARBA" id="ARBA00022737"/>
    </source>
</evidence>
<organism evidence="5 6">
    <name type="scientific">Durusdinium trenchii</name>
    <dbReference type="NCBI Taxonomy" id="1381693"/>
    <lineage>
        <taxon>Eukaryota</taxon>
        <taxon>Sar</taxon>
        <taxon>Alveolata</taxon>
        <taxon>Dinophyceae</taxon>
        <taxon>Suessiales</taxon>
        <taxon>Symbiodiniaceae</taxon>
        <taxon>Durusdinium</taxon>
    </lineage>
</organism>
<comment type="caution">
    <text evidence="5">The sequence shown here is derived from an EMBL/GenBank/DDBJ whole genome shotgun (WGS) entry which is preliminary data.</text>
</comment>
<gene>
    <name evidence="5" type="ORF">CCMP2556_LOCUS37233</name>
</gene>
<evidence type="ECO:0000313" key="5">
    <source>
        <dbReference type="EMBL" id="CAK9075604.1"/>
    </source>
</evidence>
<reference evidence="5 6" key="1">
    <citation type="submission" date="2024-02" db="EMBL/GenBank/DDBJ databases">
        <authorList>
            <person name="Chen Y."/>
            <person name="Shah S."/>
            <person name="Dougan E. K."/>
            <person name="Thang M."/>
            <person name="Chan C."/>
        </authorList>
    </citation>
    <scope>NUCLEOTIDE SEQUENCE [LARGE SCALE GENOMIC DNA]</scope>
</reference>
<dbReference type="InterPro" id="IPR043543">
    <property type="entry name" value="PAPPA/PAPPA2"/>
</dbReference>
<dbReference type="NCBIfam" id="TIGR02232">
    <property type="entry name" value="myxo_disulf_rpt"/>
    <property type="match status" value="2"/>
</dbReference>